<proteinExistence type="predicted"/>
<evidence type="ECO:0000313" key="2">
    <source>
        <dbReference type="Proteomes" id="UP000799118"/>
    </source>
</evidence>
<sequence>MRLACCSSSFTARHEQTRRGVGDRVQKSADDWFRSIPRDSVDLNEETTHQTLLQSARQADREYRDTILDYKRNSWFHILSKIRERHRVRIAKRTALQALCNLENFVQTRLQAS</sequence>
<reference evidence="1" key="1">
    <citation type="journal article" date="2019" name="Environ. Microbiol.">
        <title>Fungal ecological strategies reflected in gene transcription - a case study of two litter decomposers.</title>
        <authorList>
            <person name="Barbi F."/>
            <person name="Kohler A."/>
            <person name="Barry K."/>
            <person name="Baskaran P."/>
            <person name="Daum C."/>
            <person name="Fauchery L."/>
            <person name="Ihrmark K."/>
            <person name="Kuo A."/>
            <person name="LaButti K."/>
            <person name="Lipzen A."/>
            <person name="Morin E."/>
            <person name="Grigoriev I.V."/>
            <person name="Henrissat B."/>
            <person name="Lindahl B."/>
            <person name="Martin F."/>
        </authorList>
    </citation>
    <scope>NUCLEOTIDE SEQUENCE</scope>
    <source>
        <strain evidence="1">JB14</strain>
    </source>
</reference>
<organism evidence="1 2">
    <name type="scientific">Gymnopus androsaceus JB14</name>
    <dbReference type="NCBI Taxonomy" id="1447944"/>
    <lineage>
        <taxon>Eukaryota</taxon>
        <taxon>Fungi</taxon>
        <taxon>Dikarya</taxon>
        <taxon>Basidiomycota</taxon>
        <taxon>Agaricomycotina</taxon>
        <taxon>Agaricomycetes</taxon>
        <taxon>Agaricomycetidae</taxon>
        <taxon>Agaricales</taxon>
        <taxon>Marasmiineae</taxon>
        <taxon>Omphalotaceae</taxon>
        <taxon>Gymnopus</taxon>
    </lineage>
</organism>
<evidence type="ECO:0000313" key="1">
    <source>
        <dbReference type="EMBL" id="KAE9390405.1"/>
    </source>
</evidence>
<name>A0A6A4GZ88_9AGAR</name>
<keyword evidence="2" id="KW-1185">Reference proteome</keyword>
<accession>A0A6A4GZ88</accession>
<gene>
    <name evidence="1" type="ORF">BT96DRAFT_925922</name>
</gene>
<dbReference type="Proteomes" id="UP000799118">
    <property type="component" value="Unassembled WGS sequence"/>
</dbReference>
<dbReference type="EMBL" id="ML769659">
    <property type="protein sequence ID" value="KAE9390405.1"/>
    <property type="molecule type" value="Genomic_DNA"/>
</dbReference>
<dbReference type="AlphaFoldDB" id="A0A6A4GZ88"/>
<protein>
    <submittedName>
        <fullName evidence="1">Uncharacterized protein</fullName>
    </submittedName>
</protein>